<dbReference type="KEGG" id="epa:110234281"/>
<feature type="region of interest" description="Disordered" evidence="1">
    <location>
        <begin position="29"/>
        <end position="59"/>
    </location>
</feature>
<keyword evidence="4" id="KW-1185">Reference proteome</keyword>
<evidence type="ECO:0000256" key="2">
    <source>
        <dbReference type="SAM" id="SignalP"/>
    </source>
</evidence>
<accession>A0A913WWU0</accession>
<feature type="chain" id="PRO_5037033713" evidence="2">
    <location>
        <begin position="22"/>
        <end position="218"/>
    </location>
</feature>
<feature type="compositionally biased region" description="Low complexity" evidence="1">
    <location>
        <begin position="146"/>
        <end position="164"/>
    </location>
</feature>
<feature type="region of interest" description="Disordered" evidence="1">
    <location>
        <begin position="92"/>
        <end position="123"/>
    </location>
</feature>
<dbReference type="Proteomes" id="UP000887567">
    <property type="component" value="Unplaced"/>
</dbReference>
<dbReference type="EnsemblMetazoa" id="XM_021039649.2">
    <property type="protein sequence ID" value="XP_020895308.2"/>
    <property type="gene ID" value="LOC110234281"/>
</dbReference>
<dbReference type="RefSeq" id="XP_020895308.2">
    <property type="nucleotide sequence ID" value="XM_021039649.2"/>
</dbReference>
<evidence type="ECO:0000256" key="1">
    <source>
        <dbReference type="SAM" id="MobiDB-lite"/>
    </source>
</evidence>
<protein>
    <submittedName>
        <fullName evidence="3">Uncharacterized protein</fullName>
    </submittedName>
</protein>
<organism evidence="3 4">
    <name type="scientific">Exaiptasia diaphana</name>
    <name type="common">Tropical sea anemone</name>
    <name type="synonym">Aiptasia pulchella</name>
    <dbReference type="NCBI Taxonomy" id="2652724"/>
    <lineage>
        <taxon>Eukaryota</taxon>
        <taxon>Metazoa</taxon>
        <taxon>Cnidaria</taxon>
        <taxon>Anthozoa</taxon>
        <taxon>Hexacorallia</taxon>
        <taxon>Actiniaria</taxon>
        <taxon>Aiptasiidae</taxon>
        <taxon>Exaiptasia</taxon>
    </lineage>
</organism>
<feature type="compositionally biased region" description="Basic and acidic residues" evidence="1">
    <location>
        <begin position="102"/>
        <end position="114"/>
    </location>
</feature>
<name>A0A913WWU0_EXADI</name>
<proteinExistence type="predicted"/>
<feature type="signal peptide" evidence="2">
    <location>
        <begin position="1"/>
        <end position="21"/>
    </location>
</feature>
<sequence length="218" mass="24989">MKSSVGLCIIAFCFLVFYVEASPIHQEIAKKGKEKSPSERGNNRHDNAESDGKQERVEQKKGLITFKTYNGAESSKSYSIIRCRPRRGCFKKNNRWQQKQSKFKEVETSKDKQPFHGLTYPPGQKQQKQYLLLLQPQTSMALPALQQQQQQQQRPQQVKQGKQHQNPKLIHSSQVAPPLTKGSKEVPRPPPSPSPIRPTKQQGPVKWQRKSKGMERYG</sequence>
<feature type="region of interest" description="Disordered" evidence="1">
    <location>
        <begin position="143"/>
        <end position="218"/>
    </location>
</feature>
<dbReference type="AlphaFoldDB" id="A0A913WWU0"/>
<keyword evidence="2" id="KW-0732">Signal</keyword>
<evidence type="ECO:0000313" key="3">
    <source>
        <dbReference type="EnsemblMetazoa" id="XP_020895308.2"/>
    </source>
</evidence>
<dbReference type="GeneID" id="110234281"/>
<evidence type="ECO:0000313" key="4">
    <source>
        <dbReference type="Proteomes" id="UP000887567"/>
    </source>
</evidence>
<reference evidence="3" key="1">
    <citation type="submission" date="2022-11" db="UniProtKB">
        <authorList>
            <consortium name="EnsemblMetazoa"/>
        </authorList>
    </citation>
    <scope>IDENTIFICATION</scope>
</reference>